<evidence type="ECO:0000313" key="3">
    <source>
        <dbReference type="EMBL" id="NMI23155.1"/>
    </source>
</evidence>
<reference evidence="3" key="3">
    <citation type="journal article" date="2020" name="Syst. Appl. Microbiol.">
        <title>Clarifying the taxonomy of the causal agent of bacterial leaf spot of lettuce through a polyphasic approach reveals that Xanthomonas cynarae Trebaol et al. 2000 emend. Timilsina et al. 2019 is a later heterotypic synonym of Xanthomonas hortorum Vauterin et al. 1995.</title>
        <authorList>
            <person name="Moriniere L."/>
            <person name="Burlet A."/>
            <person name="Rosenthal E.R."/>
            <person name="Nesme X."/>
            <person name="Portier P."/>
            <person name="Bull C.T."/>
            <person name="Lavire C."/>
            <person name="Fischer-Le Saux M."/>
            <person name="Bertolla F."/>
        </authorList>
    </citation>
    <scope>NUCLEOTIDE SEQUENCE</scope>
    <source>
        <strain evidence="3">CFBP2533</strain>
    </source>
</reference>
<reference evidence="3" key="1">
    <citation type="submission" date="2019-03" db="EMBL/GenBank/DDBJ databases">
        <authorList>
            <person name="Moriniere L."/>
            <person name="Burlet A."/>
            <person name="Rosenthal E."/>
            <person name="Portier P."/>
            <person name="Lavire C."/>
            <person name="Nesme X."/>
            <person name="Bull C.T."/>
            <person name="Le Saux M."/>
            <person name="Bertolla F."/>
        </authorList>
    </citation>
    <scope>NUCLEOTIDE SEQUENCE</scope>
    <source>
        <strain evidence="3">CFBP2533</strain>
    </source>
</reference>
<reference evidence="2" key="4">
    <citation type="submission" date="2020-07" db="EMBL/GenBank/DDBJ databases">
        <authorList>
            <person name="Pothier F. J."/>
        </authorList>
    </citation>
    <scope>NUCLEOTIDE SEQUENCE</scope>
    <source>
        <strain evidence="2">CFBP 2533</strain>
    </source>
</reference>
<evidence type="ECO:0000313" key="4">
    <source>
        <dbReference type="Proteomes" id="UP000548771"/>
    </source>
</evidence>
<dbReference type="InterPro" id="IPR010359">
    <property type="entry name" value="IrrE_HExxH"/>
</dbReference>
<organism evidence="2">
    <name type="scientific">Xanthomonas hortorum pv. pelargonii</name>
    <dbReference type="NCBI Taxonomy" id="453602"/>
    <lineage>
        <taxon>Bacteria</taxon>
        <taxon>Pseudomonadati</taxon>
        <taxon>Pseudomonadota</taxon>
        <taxon>Gammaproteobacteria</taxon>
        <taxon>Lysobacterales</taxon>
        <taxon>Lysobacteraceae</taxon>
        <taxon>Xanthomonas</taxon>
    </lineage>
</organism>
<dbReference type="SUPFAM" id="SSF47413">
    <property type="entry name" value="lambda repressor-like DNA-binding domains"/>
    <property type="match status" value="1"/>
</dbReference>
<name>A0A6V7F854_9XANT</name>
<accession>A0A6V7F854</accession>
<dbReference type="Pfam" id="PF06114">
    <property type="entry name" value="Peptidase_M78"/>
    <property type="match status" value="1"/>
</dbReference>
<reference evidence="4" key="2">
    <citation type="journal article" date="2020" name="Syst. Appl. Microbiol.">
        <title>Clarifying the taxonomy of the causal agent of bacterial leaf spot of lettuce through a polyphasic approach reveals that Xanthomonas cynarae Trebaol et al. 2000 emend. Timilsina et al. 2019 is a later heterotypic synonym of Xanthomonas hortorum Vauterin et al. 1995.</title>
        <authorList>
            <person name="Moriniere L."/>
            <person name="Burlet A."/>
            <person name="Rosenthal E.R."/>
            <person name="Nesme X."/>
            <person name="Portier P."/>
            <person name="Bull C.T."/>
            <person name="Lavire C."/>
            <person name="Fischer-Le Saux M."/>
            <person name="Bertolla F."/>
        </authorList>
    </citation>
    <scope>NUCLEOTIDE SEQUENCE [LARGE SCALE GENOMIC DNA]</scope>
    <source>
        <strain evidence="4">CFBP2533</strain>
    </source>
</reference>
<evidence type="ECO:0000313" key="2">
    <source>
        <dbReference type="EMBL" id="CAD0359773.1"/>
    </source>
</evidence>
<dbReference type="InterPro" id="IPR010982">
    <property type="entry name" value="Lambda_DNA-bd_dom_sf"/>
</dbReference>
<dbReference type="GO" id="GO:0003677">
    <property type="term" value="F:DNA binding"/>
    <property type="evidence" value="ECO:0007669"/>
    <property type="project" value="InterPro"/>
</dbReference>
<sequence length="357" mass="40336">MSEFSSAVSDWSSSPAATIKALLSKKKWATSDFAKRIGMNAVDANKLLDGLLSIDSLIAQDLEKVLGGSAKFWLKRELEYRVDRENEEALNPDHWIKTLPVKEMRDWGWISATDDAVASCKDFFAVETVRDWRIKYQEIASSSYFRRTSSSLNKTGVVSAWLRYQELQAFKIDCAPWSAAKFEASFEEIKSLTFEREPASFIPKLRRICAECGVAVVVARSPAGSTISGAAMFLNEYKAVIALSFRHLSDDHLWFTFFHEAGHLILHAKNGPFVDDEGTQSADDKEDEANRFASEVIISAKDRSELIKSRYNKFAIVRIARKNNVCAGVLVGQLQKGGYLPYNRMNNLKRRYSWTNL</sequence>
<dbReference type="AlphaFoldDB" id="A0A6V7F854"/>
<dbReference type="EMBL" id="LR828261">
    <property type="protein sequence ID" value="CAD0359773.1"/>
    <property type="molecule type" value="Genomic_DNA"/>
</dbReference>
<proteinExistence type="predicted"/>
<dbReference type="Proteomes" id="UP000548771">
    <property type="component" value="Unassembled WGS sequence"/>
</dbReference>
<dbReference type="Gene3D" id="1.10.10.2910">
    <property type="match status" value="1"/>
</dbReference>
<protein>
    <submittedName>
        <fullName evidence="3">ImmA/IrrE family metallo-endopeptidase</fullName>
    </submittedName>
</protein>
<dbReference type="RefSeq" id="WP_168959048.1">
    <property type="nucleotide sequence ID" value="NZ_CP103838.1"/>
</dbReference>
<evidence type="ECO:0000259" key="1">
    <source>
        <dbReference type="Pfam" id="PF06114"/>
    </source>
</evidence>
<dbReference type="EMBL" id="LR828261">
    <property type="protein sequence ID" value="CAD0359768.1"/>
    <property type="molecule type" value="Genomic_DNA"/>
</dbReference>
<feature type="domain" description="IrrE N-terminal-like" evidence="1">
    <location>
        <begin position="217"/>
        <end position="322"/>
    </location>
</feature>
<gene>
    <name evidence="2" type="ORF">CFBP2533_43920</name>
    <name evidence="3" type="ORF">E1J24_15205</name>
</gene>
<dbReference type="Gene3D" id="1.10.260.40">
    <property type="entry name" value="lambda repressor-like DNA-binding domains"/>
    <property type="match status" value="1"/>
</dbReference>
<dbReference type="EMBL" id="SMDX01000020">
    <property type="protein sequence ID" value="NMI23155.1"/>
    <property type="molecule type" value="Genomic_DNA"/>
</dbReference>